<keyword evidence="2" id="KW-1185">Reference proteome</keyword>
<accession>A0ACD5YJB5</accession>
<evidence type="ECO:0000313" key="2">
    <source>
        <dbReference type="Proteomes" id="UP001732700"/>
    </source>
</evidence>
<name>A0ACD5YJB5_AVESA</name>
<organism evidence="1 2">
    <name type="scientific">Avena sativa</name>
    <name type="common">Oat</name>
    <dbReference type="NCBI Taxonomy" id="4498"/>
    <lineage>
        <taxon>Eukaryota</taxon>
        <taxon>Viridiplantae</taxon>
        <taxon>Streptophyta</taxon>
        <taxon>Embryophyta</taxon>
        <taxon>Tracheophyta</taxon>
        <taxon>Spermatophyta</taxon>
        <taxon>Magnoliopsida</taxon>
        <taxon>Liliopsida</taxon>
        <taxon>Poales</taxon>
        <taxon>Poaceae</taxon>
        <taxon>BOP clade</taxon>
        <taxon>Pooideae</taxon>
        <taxon>Poodae</taxon>
        <taxon>Poeae</taxon>
        <taxon>Poeae Chloroplast Group 1 (Aveneae type)</taxon>
        <taxon>Aveninae</taxon>
        <taxon>Avena</taxon>
    </lineage>
</organism>
<dbReference type="EnsemblPlants" id="AVESA.00010b.r2.5DG0987160.1">
    <property type="protein sequence ID" value="AVESA.00010b.r2.5DG0987160.1.CDS.1"/>
    <property type="gene ID" value="AVESA.00010b.r2.5DG0987160"/>
</dbReference>
<evidence type="ECO:0000313" key="1">
    <source>
        <dbReference type="EnsemblPlants" id="AVESA.00010b.r2.5DG0987160.1.CDS.1"/>
    </source>
</evidence>
<protein>
    <submittedName>
        <fullName evidence="1">Uncharacterized protein</fullName>
    </submittedName>
</protein>
<proteinExistence type="predicted"/>
<dbReference type="Proteomes" id="UP001732700">
    <property type="component" value="Chromosome 5D"/>
</dbReference>
<reference evidence="1" key="2">
    <citation type="submission" date="2025-09" db="UniProtKB">
        <authorList>
            <consortium name="EnsemblPlants"/>
        </authorList>
    </citation>
    <scope>IDENTIFICATION</scope>
</reference>
<sequence>MPRRKIAMRLIEKPRARRATYARRTKGLEKKALELSTLCAVSVALVCGPAAGAGAGAPLVWESEEGVLDRYRGTAIPPDTRAQHTHRSYLEGKLGKERAKLARTRPAALPDWDEAFNNMTLAEARAVLDAMDATLGATRDRMEALGLPADGDGQLEIEQVAASDGDGDASGVVPQDLGLQQANMAMGAGFQMQMMPWQGGGSYDETQAPGGYGDSNAGCAWPDLTMSYAADESWVPGGYYPDFTDGVAAPNHYSAQDVTGGDMLPFEYPMGMDENLTYIDMGNSYAANWQPEEFQLSDNVTDTGAGQYQNQCSDPGTCCYNQAFHYHYY</sequence>
<reference evidence="1" key="1">
    <citation type="submission" date="2021-05" db="EMBL/GenBank/DDBJ databases">
        <authorList>
            <person name="Scholz U."/>
            <person name="Mascher M."/>
            <person name="Fiebig A."/>
        </authorList>
    </citation>
    <scope>NUCLEOTIDE SEQUENCE [LARGE SCALE GENOMIC DNA]</scope>
</reference>